<comment type="caution">
    <text evidence="1">The sequence shown here is derived from an EMBL/GenBank/DDBJ whole genome shotgun (WGS) entry which is preliminary data.</text>
</comment>
<organism evidence="1 2">
    <name type="scientific">Holotrichia oblita</name>
    <name type="common">Chafer beetle</name>
    <dbReference type="NCBI Taxonomy" id="644536"/>
    <lineage>
        <taxon>Eukaryota</taxon>
        <taxon>Metazoa</taxon>
        <taxon>Ecdysozoa</taxon>
        <taxon>Arthropoda</taxon>
        <taxon>Hexapoda</taxon>
        <taxon>Insecta</taxon>
        <taxon>Pterygota</taxon>
        <taxon>Neoptera</taxon>
        <taxon>Endopterygota</taxon>
        <taxon>Coleoptera</taxon>
        <taxon>Polyphaga</taxon>
        <taxon>Scarabaeiformia</taxon>
        <taxon>Scarabaeidae</taxon>
        <taxon>Melolonthinae</taxon>
        <taxon>Holotrichia</taxon>
    </lineage>
</organism>
<keyword evidence="2" id="KW-1185">Reference proteome</keyword>
<accession>A0ACB9SK66</accession>
<reference evidence="1" key="1">
    <citation type="submission" date="2022-04" db="EMBL/GenBank/DDBJ databases">
        <title>Chromosome-scale genome assembly of Holotrichia oblita Faldermann.</title>
        <authorList>
            <person name="Rongchong L."/>
        </authorList>
    </citation>
    <scope>NUCLEOTIDE SEQUENCE</scope>
    <source>
        <strain evidence="1">81SQS9</strain>
    </source>
</reference>
<evidence type="ECO:0000313" key="2">
    <source>
        <dbReference type="Proteomes" id="UP001056778"/>
    </source>
</evidence>
<protein>
    <submittedName>
        <fullName evidence="1">Uncharacterized protein</fullName>
    </submittedName>
</protein>
<proteinExistence type="predicted"/>
<sequence>MDHFDTTDTSSTTSSSEEEVIVVKRRKIYKERKNDFELLDELEFFNRFRLTKQTVENILQQIDPMIRLPTNRGGCISPMHQLVLTLRFYALGDMQVAVADFVGTIPKVSTAIVSPHQQMPTTREEIERTAEQFYNIASFPRVIGAMDCTLIRIDSPGGDDADIFRCRKSYFALNVQIVSDSKLKIRNILARWPGSAHDQTISNNSSLQQAFGNRNFGKYLLIGDSGYSVQPYLMTKLQQTRTAAENLYNESIIRTRNTVERQYGVWKRRFPILRLGMRMKFETVMNVIVATAILHNIVLDMNEEDSRRLE</sequence>
<dbReference type="Proteomes" id="UP001056778">
    <property type="component" value="Chromosome 9"/>
</dbReference>
<name>A0ACB9SK66_HOLOL</name>
<evidence type="ECO:0000313" key="1">
    <source>
        <dbReference type="EMBL" id="KAI4455517.1"/>
    </source>
</evidence>
<gene>
    <name evidence="1" type="ORF">MML48_9g00004453</name>
</gene>
<dbReference type="EMBL" id="CM043023">
    <property type="protein sequence ID" value="KAI4455517.1"/>
    <property type="molecule type" value="Genomic_DNA"/>
</dbReference>